<evidence type="ECO:0000313" key="3">
    <source>
        <dbReference type="Proteomes" id="UP000479190"/>
    </source>
</evidence>
<evidence type="ECO:0000256" key="1">
    <source>
        <dbReference type="SAM" id="MobiDB-lite"/>
    </source>
</evidence>
<dbReference type="OrthoDB" id="10027367at2759"/>
<dbReference type="Proteomes" id="UP000479190">
    <property type="component" value="Unassembled WGS sequence"/>
</dbReference>
<keyword evidence="3" id="KW-1185">Reference proteome</keyword>
<dbReference type="AlphaFoldDB" id="A0A6H5IAA2"/>
<feature type="compositionally biased region" description="Polar residues" evidence="1">
    <location>
        <begin position="46"/>
        <end position="67"/>
    </location>
</feature>
<sequence>MFQYVVNVLTLTYFDLANDCKEALTATCKNINQATTALKTEAATTQSAKSSAESTCCRSSQRSNARSISDGAPKRDIVNAVSVSRGRPITIKKSGRITVGPRESEEANRRDAPGVKAELVRSVNPSILGGRVERVHYGRGVTVVIEGEGLCADNFGVCPELAAAGLEVKPSSLLDPRLIVHGMPVELTGDEIGECIKQTSTGLQCVSSCQIYQPIISKHDVLFATFELSVPNYVETAVAHRDFRQLDPRRFNAELGSIDWEHIARLPDVDDMVETLTARLNGLFNAHAPLRTIVQKKYGKPWFGAGLKAIIRERNRAWRSYRRLGRPDELMEFKRMRNHLRFAARNAKAAYYRAKLTGCAPAQAWRILRSLSMSSFTQDSFMLPVDVDTLNEGFVRGGGHVAASALRPTVRVAPEERLYLTDVDACEVVAAFKRARSNARGADGLGLDQL</sequence>
<reference evidence="2 3" key="1">
    <citation type="submission" date="2020-02" db="EMBL/GenBank/DDBJ databases">
        <authorList>
            <person name="Ferguson B K."/>
        </authorList>
    </citation>
    <scope>NUCLEOTIDE SEQUENCE [LARGE SCALE GENOMIC DNA]</scope>
</reference>
<organism evidence="2 3">
    <name type="scientific">Trichogramma brassicae</name>
    <dbReference type="NCBI Taxonomy" id="86971"/>
    <lineage>
        <taxon>Eukaryota</taxon>
        <taxon>Metazoa</taxon>
        <taxon>Ecdysozoa</taxon>
        <taxon>Arthropoda</taxon>
        <taxon>Hexapoda</taxon>
        <taxon>Insecta</taxon>
        <taxon>Pterygota</taxon>
        <taxon>Neoptera</taxon>
        <taxon>Endopterygota</taxon>
        <taxon>Hymenoptera</taxon>
        <taxon>Apocrita</taxon>
        <taxon>Proctotrupomorpha</taxon>
        <taxon>Chalcidoidea</taxon>
        <taxon>Trichogrammatidae</taxon>
        <taxon>Trichogramma</taxon>
    </lineage>
</organism>
<protein>
    <submittedName>
        <fullName evidence="2">Uncharacterized protein</fullName>
    </submittedName>
</protein>
<evidence type="ECO:0000313" key="2">
    <source>
        <dbReference type="EMBL" id="CAB0033664.1"/>
    </source>
</evidence>
<accession>A0A6H5IAA2</accession>
<feature type="region of interest" description="Disordered" evidence="1">
    <location>
        <begin position="43"/>
        <end position="71"/>
    </location>
</feature>
<gene>
    <name evidence="2" type="ORF">TBRA_LOCUS5562</name>
</gene>
<dbReference type="EMBL" id="CADCXV010000717">
    <property type="protein sequence ID" value="CAB0033664.1"/>
    <property type="molecule type" value="Genomic_DNA"/>
</dbReference>
<name>A0A6H5IAA2_9HYME</name>
<dbReference type="PANTHER" id="PTHR47510:SF3">
    <property type="entry name" value="ENDO_EXONUCLEASE_PHOSPHATASE DOMAIN-CONTAINING PROTEIN"/>
    <property type="match status" value="1"/>
</dbReference>
<dbReference type="PANTHER" id="PTHR47510">
    <property type="entry name" value="REVERSE TRANSCRIPTASE DOMAIN-CONTAINING PROTEIN"/>
    <property type="match status" value="1"/>
</dbReference>
<proteinExistence type="predicted"/>